<proteinExistence type="predicted"/>
<gene>
    <name evidence="2" type="ORF">UFOPK1835_01580</name>
</gene>
<feature type="domain" description="NAD(P)-binding" evidence="1">
    <location>
        <begin position="4"/>
        <end position="286"/>
    </location>
</feature>
<dbReference type="InterPro" id="IPR016040">
    <property type="entry name" value="NAD(P)-bd_dom"/>
</dbReference>
<reference evidence="2" key="1">
    <citation type="submission" date="2020-05" db="EMBL/GenBank/DDBJ databases">
        <authorList>
            <person name="Chiriac C."/>
            <person name="Salcher M."/>
            <person name="Ghai R."/>
            <person name="Kavagutti S V."/>
        </authorList>
    </citation>
    <scope>NUCLEOTIDE SEQUENCE</scope>
</reference>
<dbReference type="PANTHER" id="PTHR43000">
    <property type="entry name" value="DTDP-D-GLUCOSE 4,6-DEHYDRATASE-RELATED"/>
    <property type="match status" value="1"/>
</dbReference>
<dbReference type="AlphaFoldDB" id="A0A6J6I3P8"/>
<dbReference type="EMBL" id="CAEZUP010000080">
    <property type="protein sequence ID" value="CAB4618489.1"/>
    <property type="molecule type" value="Genomic_DNA"/>
</dbReference>
<organism evidence="2">
    <name type="scientific">freshwater metagenome</name>
    <dbReference type="NCBI Taxonomy" id="449393"/>
    <lineage>
        <taxon>unclassified sequences</taxon>
        <taxon>metagenomes</taxon>
        <taxon>ecological metagenomes</taxon>
    </lineage>
</organism>
<evidence type="ECO:0000259" key="1">
    <source>
        <dbReference type="Pfam" id="PF16363"/>
    </source>
</evidence>
<protein>
    <submittedName>
        <fullName evidence="2">Unannotated protein</fullName>
    </submittedName>
</protein>
<dbReference type="SUPFAM" id="SSF51735">
    <property type="entry name" value="NAD(P)-binding Rossmann-fold domains"/>
    <property type="match status" value="1"/>
</dbReference>
<dbReference type="InterPro" id="IPR036291">
    <property type="entry name" value="NAD(P)-bd_dom_sf"/>
</dbReference>
<evidence type="ECO:0000313" key="2">
    <source>
        <dbReference type="EMBL" id="CAB4618489.1"/>
    </source>
</evidence>
<dbReference type="Pfam" id="PF16363">
    <property type="entry name" value="GDP_Man_Dehyd"/>
    <property type="match status" value="1"/>
</dbReference>
<name>A0A6J6I3P8_9ZZZZ</name>
<dbReference type="Gene3D" id="3.40.50.720">
    <property type="entry name" value="NAD(P)-binding Rossmann-like Domain"/>
    <property type="match status" value="1"/>
</dbReference>
<dbReference type="Gene3D" id="3.90.25.10">
    <property type="entry name" value="UDP-galactose 4-epimerase, domain 1"/>
    <property type="match status" value="1"/>
</dbReference>
<sequence length="301" mass="31877">MKALVTGAAGFVGQHLCAHLVENGDTVVAVDRAEGPDLLDGPAVADLLADVSPDVVYHLGGWSDVGASWTDPAKCFEANAIGTLNLLQACIANGQPRVLAVSSADVYGKVSAGDLPISESAPFRPVTPYAASKVAADQLALQAWLGYGLEIFRVRAFNHLGPGQSTNFVAPAIADRIAQNERDGGDLVPVGNLTPRRDVTDVRDVVRAYRLLMLHGKPGEAYNVCTGRDLAIGELAERLVALARHSMALEADPALQRPVETPVLCGDPTKLHEATGWEPTIPLETTLLDVLNERRSSTHAT</sequence>
<accession>A0A6J6I3P8</accession>